<proteinExistence type="predicted"/>
<dbReference type="EMBL" id="CP053452">
    <property type="protein sequence ID" value="QJW94043.1"/>
    <property type="molecule type" value="Genomic_DNA"/>
</dbReference>
<dbReference type="Proteomes" id="UP000503447">
    <property type="component" value="Chromosome"/>
</dbReference>
<gene>
    <name evidence="1" type="ORF">FTUN_1562</name>
</gene>
<dbReference type="KEGG" id="ftj:FTUN_1562"/>
<dbReference type="RefSeq" id="WP_171470128.1">
    <property type="nucleotide sequence ID" value="NZ_CP053452.2"/>
</dbReference>
<evidence type="ECO:0000313" key="1">
    <source>
        <dbReference type="EMBL" id="QJW94043.1"/>
    </source>
</evidence>
<keyword evidence="2" id="KW-1185">Reference proteome</keyword>
<name>A0A6M5YL74_9BACT</name>
<protein>
    <submittedName>
        <fullName evidence="1">Uncharacterized protein</fullName>
    </submittedName>
</protein>
<organism evidence="1 2">
    <name type="scientific">Frigoriglobus tundricola</name>
    <dbReference type="NCBI Taxonomy" id="2774151"/>
    <lineage>
        <taxon>Bacteria</taxon>
        <taxon>Pseudomonadati</taxon>
        <taxon>Planctomycetota</taxon>
        <taxon>Planctomycetia</taxon>
        <taxon>Gemmatales</taxon>
        <taxon>Gemmataceae</taxon>
        <taxon>Frigoriglobus</taxon>
    </lineage>
</organism>
<dbReference type="AlphaFoldDB" id="A0A6M5YL74"/>
<evidence type="ECO:0000313" key="2">
    <source>
        <dbReference type="Proteomes" id="UP000503447"/>
    </source>
</evidence>
<reference evidence="2" key="1">
    <citation type="submission" date="2020-05" db="EMBL/GenBank/DDBJ databases">
        <title>Frigoriglobus tundricola gen. nov., sp. nov., a psychrotolerant cellulolytic planctomycete of the family Gemmataceae with two divergent copies of 16S rRNA gene.</title>
        <authorList>
            <person name="Kulichevskaya I.S."/>
            <person name="Ivanova A.A."/>
            <person name="Naumoff D.G."/>
            <person name="Beletsky A.V."/>
            <person name="Rijpstra W.I.C."/>
            <person name="Sinninghe Damste J.S."/>
            <person name="Mardanov A.V."/>
            <person name="Ravin N.V."/>
            <person name="Dedysh S.N."/>
        </authorList>
    </citation>
    <scope>NUCLEOTIDE SEQUENCE [LARGE SCALE GENOMIC DNA]</scope>
    <source>
        <strain evidence="2">PL17</strain>
    </source>
</reference>
<sequence length="95" mass="10609">MRPQYDGNGSGKFNIHSVDMGGWVRIHTDNLAHVPVDLGLFLSSALSDWFRARPQLRMRCVVPIGRDGNTLELHAWFDCHVFPPTALAPAPAEQE</sequence>
<accession>A0A6M5YL74</accession>